<evidence type="ECO:0000256" key="1">
    <source>
        <dbReference type="SAM" id="Phobius"/>
    </source>
</evidence>
<name>A0A239PP21_9PROT</name>
<reference evidence="2 3" key="1">
    <citation type="submission" date="2017-07" db="EMBL/GenBank/DDBJ databases">
        <authorList>
            <person name="Sun Z.S."/>
            <person name="Albrecht U."/>
            <person name="Echele G."/>
            <person name="Lee C.C."/>
        </authorList>
    </citation>
    <scope>NUCLEOTIDE SEQUENCE [LARGE SCALE GENOMIC DNA]</scope>
    <source>
        <strain evidence="2 3">CGMCC 1.12710</strain>
    </source>
</reference>
<keyword evidence="1" id="KW-0812">Transmembrane</keyword>
<proteinExistence type="predicted"/>
<accession>A0A239PP21</accession>
<sequence length="251" mass="28491">MGTGYGFGGEEIKEESSWRYPLAIFVATLILCAIFLYYYVGPSVDEFSGNVPSPAISEEPVSFTVGGVAFSAPANYTVYPRDRRGGERDEVALYALWPTLAGYAPARRSDFLENAPDTRRIDILIAERTSVFNEAERVEELYLPQTTDRRGARTPYQLVKYAFRDQRVNVPTSGYANTELYLGETEEGELIALFCFSETADLPSPECWREYELGDKVAVSYRFKRPYLPEWRAIDARVRAFVRAMMKDDGR</sequence>
<dbReference type="AlphaFoldDB" id="A0A239PP21"/>
<keyword evidence="3" id="KW-1185">Reference proteome</keyword>
<dbReference type="OrthoDB" id="7959514at2"/>
<evidence type="ECO:0000313" key="2">
    <source>
        <dbReference type="EMBL" id="SNT72051.1"/>
    </source>
</evidence>
<feature type="transmembrane region" description="Helical" evidence="1">
    <location>
        <begin position="20"/>
        <end position="40"/>
    </location>
</feature>
<organism evidence="2 3">
    <name type="scientific">Amphiplicatus metriothermophilus</name>
    <dbReference type="NCBI Taxonomy" id="1519374"/>
    <lineage>
        <taxon>Bacteria</taxon>
        <taxon>Pseudomonadati</taxon>
        <taxon>Pseudomonadota</taxon>
        <taxon>Alphaproteobacteria</taxon>
        <taxon>Parvularculales</taxon>
        <taxon>Parvularculaceae</taxon>
        <taxon>Amphiplicatus</taxon>
    </lineage>
</organism>
<gene>
    <name evidence="2" type="ORF">SAMN06297382_1077</name>
</gene>
<dbReference type="Proteomes" id="UP000198346">
    <property type="component" value="Unassembled WGS sequence"/>
</dbReference>
<keyword evidence="1" id="KW-1133">Transmembrane helix</keyword>
<evidence type="ECO:0000313" key="3">
    <source>
        <dbReference type="Proteomes" id="UP000198346"/>
    </source>
</evidence>
<protein>
    <submittedName>
        <fullName evidence="2">Uncharacterized protein</fullName>
    </submittedName>
</protein>
<dbReference type="RefSeq" id="WP_089411583.1">
    <property type="nucleotide sequence ID" value="NZ_FZQA01000002.1"/>
</dbReference>
<dbReference type="EMBL" id="FZQA01000002">
    <property type="protein sequence ID" value="SNT72051.1"/>
    <property type="molecule type" value="Genomic_DNA"/>
</dbReference>
<keyword evidence="1" id="KW-0472">Membrane</keyword>